<accession>A0AAD6V2Z8</accession>
<gene>
    <name evidence="2" type="ORF">GGX14DRAFT_659239</name>
</gene>
<reference evidence="2" key="1">
    <citation type="submission" date="2023-03" db="EMBL/GenBank/DDBJ databases">
        <title>Massive genome expansion in bonnet fungi (Mycena s.s.) driven by repeated elements and novel gene families across ecological guilds.</title>
        <authorList>
            <consortium name="Lawrence Berkeley National Laboratory"/>
            <person name="Harder C.B."/>
            <person name="Miyauchi S."/>
            <person name="Viragh M."/>
            <person name="Kuo A."/>
            <person name="Thoen E."/>
            <person name="Andreopoulos B."/>
            <person name="Lu D."/>
            <person name="Skrede I."/>
            <person name="Drula E."/>
            <person name="Henrissat B."/>
            <person name="Morin E."/>
            <person name="Kohler A."/>
            <person name="Barry K."/>
            <person name="LaButti K."/>
            <person name="Morin E."/>
            <person name="Salamov A."/>
            <person name="Lipzen A."/>
            <person name="Mereny Z."/>
            <person name="Hegedus B."/>
            <person name="Baldrian P."/>
            <person name="Stursova M."/>
            <person name="Weitz H."/>
            <person name="Taylor A."/>
            <person name="Grigoriev I.V."/>
            <person name="Nagy L.G."/>
            <person name="Martin F."/>
            <person name="Kauserud H."/>
        </authorList>
    </citation>
    <scope>NUCLEOTIDE SEQUENCE</scope>
    <source>
        <strain evidence="2">9144</strain>
    </source>
</reference>
<evidence type="ECO:0000313" key="3">
    <source>
        <dbReference type="Proteomes" id="UP001219525"/>
    </source>
</evidence>
<name>A0AAD6V2Z8_9AGAR</name>
<keyword evidence="1" id="KW-0732">Signal</keyword>
<evidence type="ECO:0000313" key="2">
    <source>
        <dbReference type="EMBL" id="KAJ7201131.1"/>
    </source>
</evidence>
<dbReference type="Proteomes" id="UP001219525">
    <property type="component" value="Unassembled WGS sequence"/>
</dbReference>
<organism evidence="2 3">
    <name type="scientific">Mycena pura</name>
    <dbReference type="NCBI Taxonomy" id="153505"/>
    <lineage>
        <taxon>Eukaryota</taxon>
        <taxon>Fungi</taxon>
        <taxon>Dikarya</taxon>
        <taxon>Basidiomycota</taxon>
        <taxon>Agaricomycotina</taxon>
        <taxon>Agaricomycetes</taxon>
        <taxon>Agaricomycetidae</taxon>
        <taxon>Agaricales</taxon>
        <taxon>Marasmiineae</taxon>
        <taxon>Mycenaceae</taxon>
        <taxon>Mycena</taxon>
    </lineage>
</organism>
<evidence type="ECO:0000256" key="1">
    <source>
        <dbReference type="SAM" id="SignalP"/>
    </source>
</evidence>
<feature type="signal peptide" evidence="1">
    <location>
        <begin position="1"/>
        <end position="19"/>
    </location>
</feature>
<feature type="chain" id="PRO_5042101758" evidence="1">
    <location>
        <begin position="20"/>
        <end position="436"/>
    </location>
</feature>
<dbReference type="AlphaFoldDB" id="A0AAD6V2Z8"/>
<proteinExistence type="predicted"/>
<protein>
    <submittedName>
        <fullName evidence="2">Uncharacterized protein</fullName>
    </submittedName>
</protein>
<keyword evidence="3" id="KW-1185">Reference proteome</keyword>
<comment type="caution">
    <text evidence="2">The sequence shown here is derived from an EMBL/GenBank/DDBJ whole genome shotgun (WGS) entry which is preliminary data.</text>
</comment>
<dbReference type="EMBL" id="JARJCW010000060">
    <property type="protein sequence ID" value="KAJ7201131.1"/>
    <property type="molecule type" value="Genomic_DNA"/>
</dbReference>
<sequence>MSSLANLPILAIASAPALASYTDRPTEREVDRSAFVAISPDREALFASDKSIEEIRQLLKLRAGPTVSHSNWLYQAKQRANVESRDATARTSMLIHRVKNDENDSGNHATVAANTTTDAVRRVLSVASLNRATTARIDNGIPTARHEASGVTVWGSFALSTPNKLISPRPLGPTHMLILHEEPLSVSSKSGKNIFPRGGRKFANLEIAVNDLLLCLNGPKVVARSLPHRLHKELPRVLLHVPNLQTIHKVIVFLHTLNQAELFRGLVPEWMRDAMHPLPLPPPAPSPCPAPVLIADTASIASSKKPRSLFSFRSLRSGAGVGSSTSSLHSADIDASAPAPAAPIPVPAAAAWGTAQDSRAREIVAGLPFFADEDPAKDELVDTLAALHALRANLAFLGFGRRAVWDELEARLGILTRALVLRAAVTDADPGEEAAL</sequence>